<reference evidence="1" key="1">
    <citation type="submission" date="2021-09" db="EMBL/GenBank/DDBJ databases">
        <authorList>
            <consortium name="AG Swart"/>
            <person name="Singh M."/>
            <person name="Singh A."/>
            <person name="Seah K."/>
            <person name="Emmerich C."/>
        </authorList>
    </citation>
    <scope>NUCLEOTIDE SEQUENCE</scope>
    <source>
        <strain evidence="1">ATCC30299</strain>
    </source>
</reference>
<sequence length="841" mass="97459">MAKEALIAFLLSALALTYISFYIFYYIRPPRTSLSGDANLISIKNENDTDEYRIPNCTTEYCSWNVFISNQQFKLNHSNFNQLIESADEQLATFLDPNDPPLKCMPEKFGYSRKDAINIFPDIPWPTCADKIKVHKKIIDIDPFTNKLTMDCDKEEGIYYLGIDPNDERLGYEKFEGSVKEYHGKPVELKNNEEWAFGSCDTTKKTMLEGAVYSHRPNATSIKRTKEKMKEMQERAKEKYNSRTTKPLTVLMLVFDSLSRRHFYRKLPHTQEFLNNIDSNKFSVFDFKIHNVMGDNSLPNVYPVWTGKTLIDLSRQEKYENKVQMKDLIGPDAFWYYLKEKGWMTLFSTEFCDDYFSFKTGRKIDADHVMAMFWCAAERFSGFDDLGQTQRCIGNQNSHYHNLNYTYQFVHNYQGLNKWAHIMSLPGHEDSGTVISTLDDDLVEILGKLLEEKDETVIFLMADHGMRYGDWYKLLEGSIEHKLPMLFMIASNSLLDDIKNSYDSLYHNSFRLISKFDLHKSLKHLAHLPYYRGYTKTSEDYLSWEADSNKSMSLFLDKVPNDRSCADIHIEPFFCSCLSFEKIEPDVYDSSAELSVKNKKIRRLLIDIANYVIILVNEESTTSFKSHSFHICQRVTFKQIESVEWLKLDNNKHFYKIVITINENPAVRFESVAMVTSEYVTERRLIEGFLFQKVYLNGKRTLRMIYIRRQDVYGGLCEEMCKIKQIQPSLCICHKLDTIKYNEPSLVDTLAKPYTNYEGLAGESCTETCSKVGKLCDPIGINLLNTCSEAMRLLNCKSCLESEESSLPAKQDGVCYLYKGTRFSCAAKSSLLNRACACKHN</sequence>
<accession>A0AAU9J8E7</accession>
<evidence type="ECO:0000313" key="2">
    <source>
        <dbReference type="Proteomes" id="UP001162131"/>
    </source>
</evidence>
<gene>
    <name evidence="1" type="ORF">BSTOLATCC_MIC30422</name>
</gene>
<dbReference type="InterPro" id="IPR004245">
    <property type="entry name" value="DUF229"/>
</dbReference>
<evidence type="ECO:0000313" key="1">
    <source>
        <dbReference type="EMBL" id="CAG9322040.1"/>
    </source>
</evidence>
<dbReference type="InterPro" id="IPR017850">
    <property type="entry name" value="Alkaline_phosphatase_core_sf"/>
</dbReference>
<dbReference type="PANTHER" id="PTHR10974:SF1">
    <property type="entry name" value="FI08016P-RELATED"/>
    <property type="match status" value="1"/>
</dbReference>
<dbReference type="Proteomes" id="UP001162131">
    <property type="component" value="Unassembled WGS sequence"/>
</dbReference>
<dbReference type="AlphaFoldDB" id="A0AAU9J8E7"/>
<dbReference type="EMBL" id="CAJZBQ010000030">
    <property type="protein sequence ID" value="CAG9322040.1"/>
    <property type="molecule type" value="Genomic_DNA"/>
</dbReference>
<keyword evidence="2" id="KW-1185">Reference proteome</keyword>
<dbReference type="SUPFAM" id="SSF53649">
    <property type="entry name" value="Alkaline phosphatase-like"/>
    <property type="match status" value="1"/>
</dbReference>
<dbReference type="Gene3D" id="3.40.720.10">
    <property type="entry name" value="Alkaline Phosphatase, subunit A"/>
    <property type="match status" value="1"/>
</dbReference>
<dbReference type="GO" id="GO:0005615">
    <property type="term" value="C:extracellular space"/>
    <property type="evidence" value="ECO:0007669"/>
    <property type="project" value="TreeGrafter"/>
</dbReference>
<protein>
    <submittedName>
        <fullName evidence="1">Uncharacterized protein</fullName>
    </submittedName>
</protein>
<comment type="caution">
    <text evidence="1">The sequence shown here is derived from an EMBL/GenBank/DDBJ whole genome shotgun (WGS) entry which is preliminary data.</text>
</comment>
<name>A0AAU9J8E7_9CILI</name>
<proteinExistence type="predicted"/>
<dbReference type="Pfam" id="PF02995">
    <property type="entry name" value="DUF229"/>
    <property type="match status" value="1"/>
</dbReference>
<organism evidence="1 2">
    <name type="scientific">Blepharisma stoltei</name>
    <dbReference type="NCBI Taxonomy" id="1481888"/>
    <lineage>
        <taxon>Eukaryota</taxon>
        <taxon>Sar</taxon>
        <taxon>Alveolata</taxon>
        <taxon>Ciliophora</taxon>
        <taxon>Postciliodesmatophora</taxon>
        <taxon>Heterotrichea</taxon>
        <taxon>Heterotrichida</taxon>
        <taxon>Blepharismidae</taxon>
        <taxon>Blepharisma</taxon>
    </lineage>
</organism>
<dbReference type="PANTHER" id="PTHR10974">
    <property type="entry name" value="FI08016P-RELATED"/>
    <property type="match status" value="1"/>
</dbReference>